<keyword evidence="3" id="KW-1185">Reference proteome</keyword>
<protein>
    <submittedName>
        <fullName evidence="2">Uncharacterized protein</fullName>
    </submittedName>
</protein>
<feature type="transmembrane region" description="Helical" evidence="1">
    <location>
        <begin position="58"/>
        <end position="78"/>
    </location>
</feature>
<dbReference type="RefSeq" id="WP_378605863.1">
    <property type="nucleotide sequence ID" value="NZ_JBHSQN010000010.1"/>
</dbReference>
<proteinExistence type="predicted"/>
<feature type="transmembrane region" description="Helical" evidence="1">
    <location>
        <begin position="33"/>
        <end position="52"/>
    </location>
</feature>
<evidence type="ECO:0000256" key="1">
    <source>
        <dbReference type="SAM" id="Phobius"/>
    </source>
</evidence>
<evidence type="ECO:0000313" key="2">
    <source>
        <dbReference type="EMBL" id="MFC6012390.1"/>
    </source>
</evidence>
<keyword evidence="1" id="KW-0472">Membrane</keyword>
<feature type="transmembrane region" description="Helical" evidence="1">
    <location>
        <begin position="85"/>
        <end position="105"/>
    </location>
</feature>
<feature type="transmembrane region" description="Helical" evidence="1">
    <location>
        <begin position="111"/>
        <end position="130"/>
    </location>
</feature>
<dbReference type="EMBL" id="JBHSQN010000010">
    <property type="protein sequence ID" value="MFC6012390.1"/>
    <property type="molecule type" value="Genomic_DNA"/>
</dbReference>
<sequence>MTNGAAPRTSDDLYDDEVTPPWVAPGTVRGARIIVIGSAAVGVVVLGAALLLSQPHSVGLLVAGYVPTFALVPLAVLFFRRGERLRLATIAVALLGAVVSISGLFTKLPPGLVGVVANGAVAALLLRPSAKRWFTPTP</sequence>
<comment type="caution">
    <text evidence="2">The sequence shown here is derived from an EMBL/GenBank/DDBJ whole genome shotgun (WGS) entry which is preliminary data.</text>
</comment>
<keyword evidence="1" id="KW-0812">Transmembrane</keyword>
<evidence type="ECO:0000313" key="3">
    <source>
        <dbReference type="Proteomes" id="UP001596223"/>
    </source>
</evidence>
<organism evidence="2 3">
    <name type="scientific">Nocardia lasii</name>
    <dbReference type="NCBI Taxonomy" id="1616107"/>
    <lineage>
        <taxon>Bacteria</taxon>
        <taxon>Bacillati</taxon>
        <taxon>Actinomycetota</taxon>
        <taxon>Actinomycetes</taxon>
        <taxon>Mycobacteriales</taxon>
        <taxon>Nocardiaceae</taxon>
        <taxon>Nocardia</taxon>
    </lineage>
</organism>
<gene>
    <name evidence="2" type="ORF">ACFP3H_15120</name>
</gene>
<name>A0ABW1JTI0_9NOCA</name>
<reference evidence="3" key="1">
    <citation type="journal article" date="2019" name="Int. J. Syst. Evol. Microbiol.">
        <title>The Global Catalogue of Microorganisms (GCM) 10K type strain sequencing project: providing services to taxonomists for standard genome sequencing and annotation.</title>
        <authorList>
            <consortium name="The Broad Institute Genomics Platform"/>
            <consortium name="The Broad Institute Genome Sequencing Center for Infectious Disease"/>
            <person name="Wu L."/>
            <person name="Ma J."/>
        </authorList>
    </citation>
    <scope>NUCLEOTIDE SEQUENCE [LARGE SCALE GENOMIC DNA]</scope>
    <source>
        <strain evidence="3">CCUG 36956</strain>
    </source>
</reference>
<dbReference type="Proteomes" id="UP001596223">
    <property type="component" value="Unassembled WGS sequence"/>
</dbReference>
<keyword evidence="1" id="KW-1133">Transmembrane helix</keyword>
<accession>A0ABW1JTI0</accession>